<organism evidence="2 3">
    <name type="scientific">Pedobacter xixiisoli</name>
    <dbReference type="NCBI Taxonomy" id="1476464"/>
    <lineage>
        <taxon>Bacteria</taxon>
        <taxon>Pseudomonadati</taxon>
        <taxon>Bacteroidota</taxon>
        <taxon>Sphingobacteriia</taxon>
        <taxon>Sphingobacteriales</taxon>
        <taxon>Sphingobacteriaceae</taxon>
        <taxon>Pedobacter</taxon>
    </lineage>
</organism>
<keyword evidence="3" id="KW-1185">Reference proteome</keyword>
<dbReference type="Proteomes" id="UP000219281">
    <property type="component" value="Unassembled WGS sequence"/>
</dbReference>
<dbReference type="OrthoDB" id="702257at2"/>
<protein>
    <recommendedName>
        <fullName evidence="4">YD repeat-containing protein</fullName>
    </recommendedName>
</protein>
<accession>A0A286A8W4</accession>
<name>A0A286A8W4_9SPHI</name>
<dbReference type="EMBL" id="OCMT01000003">
    <property type="protein sequence ID" value="SOD18358.1"/>
    <property type="molecule type" value="Genomic_DNA"/>
</dbReference>
<dbReference type="PROSITE" id="PS51257">
    <property type="entry name" value="PROKAR_LIPOPROTEIN"/>
    <property type="match status" value="1"/>
</dbReference>
<reference evidence="3" key="1">
    <citation type="submission" date="2017-09" db="EMBL/GenBank/DDBJ databases">
        <authorList>
            <person name="Varghese N."/>
            <person name="Submissions S."/>
        </authorList>
    </citation>
    <scope>NUCLEOTIDE SEQUENCE [LARGE SCALE GENOMIC DNA]</scope>
    <source>
        <strain evidence="3">CGMCC 1.12803</strain>
    </source>
</reference>
<dbReference type="AlphaFoldDB" id="A0A286A8W4"/>
<feature type="signal peptide" evidence="1">
    <location>
        <begin position="1"/>
        <end position="19"/>
    </location>
</feature>
<sequence>MKKLNILLIILISTLISCAQEKTAHKPIIKSEEIIFYKLDEGGKKKTQEGPGMDELVEYNTDGKTSKVYVIEFDKAKNKNIYYLNERYFYEGNNLIKKEKLGYLTGDVYEEVSYKYIQDKLVKKDTRSIENGKEVLKKDGSFYSDYVYGDNIEIEKVYEYDDQKKAFVLAYISHKLFDVRNNVIQEKLEDTNGEIYEQKDLTYNKENKLIKEIQSIRNPSTITYQYNEEGDIIENKYESEGNIVTINYFIKYDFNKKWTEKKEVTTTNVKRQIPEPESIINRKIVYY</sequence>
<gene>
    <name evidence="2" type="ORF">SAMN06297358_2959</name>
</gene>
<evidence type="ECO:0000256" key="1">
    <source>
        <dbReference type="SAM" id="SignalP"/>
    </source>
</evidence>
<evidence type="ECO:0008006" key="4">
    <source>
        <dbReference type="Google" id="ProtNLM"/>
    </source>
</evidence>
<evidence type="ECO:0000313" key="2">
    <source>
        <dbReference type="EMBL" id="SOD18358.1"/>
    </source>
</evidence>
<dbReference type="RefSeq" id="WP_097132783.1">
    <property type="nucleotide sequence ID" value="NZ_OCMT01000003.1"/>
</dbReference>
<proteinExistence type="predicted"/>
<evidence type="ECO:0000313" key="3">
    <source>
        <dbReference type="Proteomes" id="UP000219281"/>
    </source>
</evidence>
<keyword evidence="1" id="KW-0732">Signal</keyword>
<feature type="chain" id="PRO_5011995780" description="YD repeat-containing protein" evidence="1">
    <location>
        <begin position="20"/>
        <end position="287"/>
    </location>
</feature>